<feature type="region of interest" description="Disordered" evidence="1">
    <location>
        <begin position="175"/>
        <end position="253"/>
    </location>
</feature>
<comment type="caution">
    <text evidence="2">The sequence shown here is derived from an EMBL/GenBank/DDBJ whole genome shotgun (WGS) entry which is preliminary data.</text>
</comment>
<name>A0A077QJA1_XENBV</name>
<feature type="compositionally biased region" description="Low complexity" evidence="1">
    <location>
        <begin position="180"/>
        <end position="189"/>
    </location>
</feature>
<gene>
    <name evidence="2" type="ORF">XBI1_2590024</name>
</gene>
<organism evidence="2">
    <name type="scientific">Xenorhabdus bovienii str. Intermedium</name>
    <dbReference type="NCBI Taxonomy" id="1379677"/>
    <lineage>
        <taxon>Bacteria</taxon>
        <taxon>Pseudomonadati</taxon>
        <taxon>Pseudomonadota</taxon>
        <taxon>Gammaproteobacteria</taxon>
        <taxon>Enterobacterales</taxon>
        <taxon>Morganellaceae</taxon>
        <taxon>Xenorhabdus</taxon>
    </lineage>
</organism>
<sequence>MDSTAMSLSYYFFFLYGKGLVKPYTMANGGESIQIEFKDFNHLKHSSLRQEPDECTRTRLTSMGFIPSSNIRYILNDKYFNEISIITYHSIILPNLIYETDENEVERRLRLATNFIGGTPSPKAKNGQQAPTPEYYQAAMSGIAPCSSNLPPPIAPPYAPDRNIRRQLATRHLPSRHVPSHGSAPSSYASPPPAYGSPPVYGSPDPYKAPPSYESIAQNPMGSRGGIPGPSNLPSTSGRGSASLPRGRKRGRK</sequence>
<evidence type="ECO:0000256" key="1">
    <source>
        <dbReference type="SAM" id="MobiDB-lite"/>
    </source>
</evidence>
<accession>A0A077QJA1</accession>
<dbReference type="EMBL" id="CBTB010000178">
    <property type="protein sequence ID" value="CDH33340.1"/>
    <property type="molecule type" value="Genomic_DNA"/>
</dbReference>
<dbReference type="HOGENOM" id="CLU_1098176_0_0_6"/>
<dbReference type="RefSeq" id="WP_155362214.1">
    <property type="nucleotide sequence ID" value="NZ_CAWLWA010000183.1"/>
</dbReference>
<reference evidence="2" key="1">
    <citation type="submission" date="2013-07" db="EMBL/GenBank/DDBJ databases">
        <title>Sub-species coevolution in mutualistic symbiosis.</title>
        <authorList>
            <person name="Murfin K."/>
            <person name="Klassen J."/>
            <person name="Lee M."/>
            <person name="Forst S."/>
            <person name="Stock P."/>
            <person name="Goodrich-Blair H."/>
        </authorList>
    </citation>
    <scope>NUCLEOTIDE SEQUENCE [LARGE SCALE GENOMIC DNA]</scope>
    <source>
        <strain evidence="2">Intermedium</strain>
    </source>
</reference>
<dbReference type="Proteomes" id="UP000028480">
    <property type="component" value="Unassembled WGS sequence"/>
</dbReference>
<protein>
    <submittedName>
        <fullName evidence="2">Uncharacterized protein</fullName>
    </submittedName>
</protein>
<evidence type="ECO:0000313" key="2">
    <source>
        <dbReference type="EMBL" id="CDH33340.1"/>
    </source>
</evidence>
<proteinExistence type="predicted"/>
<dbReference type="AlphaFoldDB" id="A0A077QJA1"/>